<accession>A0A0N0IAD2</accession>
<evidence type="ECO:0000256" key="1">
    <source>
        <dbReference type="ARBA" id="ARBA00004571"/>
    </source>
</evidence>
<dbReference type="InterPro" id="IPR025949">
    <property type="entry name" value="PapC-like_C"/>
</dbReference>
<keyword evidence="13" id="KW-1185">Reference proteome</keyword>
<evidence type="ECO:0000256" key="6">
    <source>
        <dbReference type="ARBA" id="ARBA00022729"/>
    </source>
</evidence>
<dbReference type="InterPro" id="IPR037224">
    <property type="entry name" value="PapC_N_sf"/>
</dbReference>
<dbReference type="PANTHER" id="PTHR30451">
    <property type="entry name" value="OUTER MEMBRANE USHER PROTEIN"/>
    <property type="match status" value="1"/>
</dbReference>
<dbReference type="InterPro" id="IPR042186">
    <property type="entry name" value="FimD_plug_dom"/>
</dbReference>
<dbReference type="Gene3D" id="3.10.20.410">
    <property type="match status" value="1"/>
</dbReference>
<dbReference type="InterPro" id="IPR025885">
    <property type="entry name" value="PapC_N"/>
</dbReference>
<evidence type="ECO:0000256" key="8">
    <source>
        <dbReference type="ARBA" id="ARBA00023237"/>
    </source>
</evidence>
<dbReference type="RefSeq" id="WP_053908519.1">
    <property type="nucleotide sequence ID" value="NZ_CAWMUS010000018.1"/>
</dbReference>
<keyword evidence="8 9" id="KW-0998">Cell outer membrane</keyword>
<dbReference type="PROSITE" id="PS01151">
    <property type="entry name" value="FIMBRIAL_USHER"/>
    <property type="match status" value="1"/>
</dbReference>
<dbReference type="Gene3D" id="2.60.40.3110">
    <property type="match status" value="1"/>
</dbReference>
<keyword evidence="5 9" id="KW-0812">Transmembrane</keyword>
<comment type="similarity">
    <text evidence="2 9">Belongs to the fimbrial export usher family.</text>
</comment>
<evidence type="ECO:0000256" key="4">
    <source>
        <dbReference type="ARBA" id="ARBA00022452"/>
    </source>
</evidence>
<keyword evidence="4" id="KW-1134">Transmembrane beta strand</keyword>
<dbReference type="Pfam" id="PF13953">
    <property type="entry name" value="PapC_C"/>
    <property type="match status" value="1"/>
</dbReference>
<evidence type="ECO:0000256" key="5">
    <source>
        <dbReference type="ARBA" id="ARBA00022692"/>
    </source>
</evidence>
<keyword evidence="7 9" id="KW-0472">Membrane</keyword>
<dbReference type="PANTHER" id="PTHR30451:SF10">
    <property type="entry name" value="OUTER MEMBRANE USHER PROTEIN YFCU-RELATED"/>
    <property type="match status" value="1"/>
</dbReference>
<organism evidence="12 13">
    <name type="scientific">Moellerella wisconsensis ATCC 35017</name>
    <dbReference type="NCBI Taxonomy" id="1354267"/>
    <lineage>
        <taxon>Bacteria</taxon>
        <taxon>Pseudomonadati</taxon>
        <taxon>Pseudomonadota</taxon>
        <taxon>Gammaproteobacteria</taxon>
        <taxon>Enterobacterales</taxon>
        <taxon>Morganellaceae</taxon>
        <taxon>Moellerella</taxon>
    </lineage>
</organism>
<proteinExistence type="inferred from homology"/>
<feature type="domain" description="PapC N-terminal" evidence="11">
    <location>
        <begin position="37"/>
        <end position="181"/>
    </location>
</feature>
<evidence type="ECO:0000259" key="10">
    <source>
        <dbReference type="Pfam" id="PF13953"/>
    </source>
</evidence>
<dbReference type="Gene3D" id="2.60.40.2070">
    <property type="match status" value="1"/>
</dbReference>
<dbReference type="InterPro" id="IPR043142">
    <property type="entry name" value="PapC-like_C_sf"/>
</dbReference>
<gene>
    <name evidence="12" type="ORF">M992_2091</name>
</gene>
<comment type="subcellular location">
    <subcellularLocation>
        <location evidence="1 9">Cell outer membrane</location>
        <topology evidence="1 9">Multi-pass membrane protein</topology>
    </subcellularLocation>
</comment>
<evidence type="ECO:0000313" key="13">
    <source>
        <dbReference type="Proteomes" id="UP000053226"/>
    </source>
</evidence>
<sequence length="837" mass="94492">MLATADNTVYCRYKNLTIAVCFLIGVFSFNSYGNNVEFSVNMLNLDDNENIDVSRFSKSNYIQPGNYNMAWQVNQLNIPEQNFSVYQDKQNTDNTILCIPKKTIETLTLNKKAIKEIKLFHNGECLDLNSLPGSSYKIDFGTQTLYITIPKMYVEYSEENWEPPSRWDEGIPGFLLDYNANISSTHDNSLTSENLSLNANGVAGVNLGSWRLRGNWQISNRYGKHANTNNSTKLTQLYAYTALKSLQSRLLLGENFLDSNLFSSFRFIGGAMMTDQNMIPPNLRDYAPEVSGVANSNALVIVSQNNRVLYQTQVPPGPFTITDLPSYANGELDVRVEEQNGSVQEYQVNATSIPYLARPGSFRYKISAGRPSNEDRQTIGSMFASGEFSWGVSNNWSLFAGSLNNHDYNAFSIGLGRNLYNFGSISFDITNSYANIKQQNNNTNKGTAYRVNYIKSWAEIQSQLRMSLVKYSNNNFYSMSDFLYSDFYNTAQNKKSKEQYTVSFNKQFRDQRISTTLNYNYKTYWNNNKNDYRYDLMLTKYVDFFNYKNISLNFSGYKGRNMNYDDKGFFFSASIPWGDSSSLSYNLVSDDNYVSHTVGLYNRVDDKLNYRLNVGSNDSKANVNTFINYDANNVKLNLAASYTQSQYQSISLNAQGGMTLTNQGGAFHRTGIAGNTRILVDTDGVANIPIKGYSIPSYSNIFGKAVLPEVRNYYRNKISIDLNKLPDDADAIDTVDLATMTEGAIGYRKFQILSGQKMMTVISLKDGSHPPFGVEVFNHKMHNIGIVGENGYTYLAGLVPDESIIIKSNEEQCEIKLPHELPSADKTLFLICTENAQ</sequence>
<dbReference type="Pfam" id="PF13954">
    <property type="entry name" value="PapC_N"/>
    <property type="match status" value="1"/>
</dbReference>
<dbReference type="Proteomes" id="UP000053226">
    <property type="component" value="Unassembled WGS sequence"/>
</dbReference>
<dbReference type="SUPFAM" id="SSF141729">
    <property type="entry name" value="FimD N-terminal domain-like"/>
    <property type="match status" value="1"/>
</dbReference>
<feature type="domain" description="PapC-like C-terminal" evidence="10">
    <location>
        <begin position="762"/>
        <end position="816"/>
    </location>
</feature>
<keyword evidence="9" id="KW-1029">Fimbrium biogenesis</keyword>
<protein>
    <submittedName>
        <fullName evidence="12">Fimbrial usher protein</fullName>
    </submittedName>
</protein>
<dbReference type="GO" id="GO:0009297">
    <property type="term" value="P:pilus assembly"/>
    <property type="evidence" value="ECO:0007669"/>
    <property type="project" value="InterPro"/>
</dbReference>
<dbReference type="Gene3D" id="2.60.40.2610">
    <property type="entry name" value="Outer membrane usher protein FimD, plug domain"/>
    <property type="match status" value="1"/>
</dbReference>
<dbReference type="GO" id="GO:0015473">
    <property type="term" value="F:fimbrial usher porin activity"/>
    <property type="evidence" value="ECO:0007669"/>
    <property type="project" value="InterPro"/>
</dbReference>
<dbReference type="GO" id="GO:0009279">
    <property type="term" value="C:cell outer membrane"/>
    <property type="evidence" value="ECO:0007669"/>
    <property type="project" value="UniProtKB-SubCell"/>
</dbReference>
<evidence type="ECO:0000256" key="3">
    <source>
        <dbReference type="ARBA" id="ARBA00022448"/>
    </source>
</evidence>
<dbReference type="OrthoDB" id="6554712at2"/>
<keyword evidence="6" id="KW-0732">Signal</keyword>
<evidence type="ECO:0000256" key="7">
    <source>
        <dbReference type="ARBA" id="ARBA00023136"/>
    </source>
</evidence>
<dbReference type="AlphaFoldDB" id="A0A0N0IAD2"/>
<dbReference type="InterPro" id="IPR000015">
    <property type="entry name" value="Fimb_usher"/>
</dbReference>
<evidence type="ECO:0000313" key="12">
    <source>
        <dbReference type="EMBL" id="KPD02933.1"/>
    </source>
</evidence>
<evidence type="ECO:0000256" key="9">
    <source>
        <dbReference type="RuleBase" id="RU003884"/>
    </source>
</evidence>
<comment type="caution">
    <text evidence="12">The sequence shown here is derived from an EMBL/GenBank/DDBJ whole genome shotgun (WGS) entry which is preliminary data.</text>
</comment>
<evidence type="ECO:0000256" key="2">
    <source>
        <dbReference type="ARBA" id="ARBA00008064"/>
    </source>
</evidence>
<dbReference type="EMBL" id="LGAA01000018">
    <property type="protein sequence ID" value="KPD02933.1"/>
    <property type="molecule type" value="Genomic_DNA"/>
</dbReference>
<dbReference type="InterPro" id="IPR018030">
    <property type="entry name" value="Fimbrial_membr_usher_CS"/>
</dbReference>
<keyword evidence="3 9" id="KW-0813">Transport</keyword>
<name>A0A0N0IAD2_9GAMM</name>
<reference evidence="12 13" key="1">
    <citation type="submission" date="2015-07" db="EMBL/GenBank/DDBJ databases">
        <title>ATOL: Assembling a taxonomically balanced genome-scale reconstruction of the evolutionary history of the Enterobacteriaceae.</title>
        <authorList>
            <person name="Plunkett G.III."/>
            <person name="Neeno-Eckwall E.C."/>
            <person name="Glasner J.D."/>
            <person name="Perna N.T."/>
        </authorList>
    </citation>
    <scope>NUCLEOTIDE SEQUENCE [LARGE SCALE GENOMIC DNA]</scope>
    <source>
        <strain evidence="12 13">ATCC 35017</strain>
    </source>
</reference>
<dbReference type="Pfam" id="PF00577">
    <property type="entry name" value="Usher"/>
    <property type="match status" value="1"/>
</dbReference>
<evidence type="ECO:0000259" key="11">
    <source>
        <dbReference type="Pfam" id="PF13954"/>
    </source>
</evidence>